<dbReference type="Pfam" id="PF01170">
    <property type="entry name" value="UPF0020"/>
    <property type="match status" value="1"/>
</dbReference>
<evidence type="ECO:0000256" key="1">
    <source>
        <dbReference type="ARBA" id="ARBA00022603"/>
    </source>
</evidence>
<dbReference type="InterPro" id="IPR000241">
    <property type="entry name" value="RlmKL-like_Mtase"/>
</dbReference>
<evidence type="ECO:0000256" key="3">
    <source>
        <dbReference type="PROSITE-ProRule" id="PRU00529"/>
    </source>
</evidence>
<dbReference type="GO" id="GO:0070043">
    <property type="term" value="F:rRNA (guanine-N7-)-methyltransferase activity"/>
    <property type="evidence" value="ECO:0007669"/>
    <property type="project" value="TreeGrafter"/>
</dbReference>
<evidence type="ECO:0000313" key="7">
    <source>
        <dbReference type="Proteomes" id="UP000268070"/>
    </source>
</evidence>
<dbReference type="AlphaFoldDB" id="A0A3G2HWC0"/>
<feature type="compositionally biased region" description="Low complexity" evidence="4">
    <location>
        <begin position="28"/>
        <end position="43"/>
    </location>
</feature>
<keyword evidence="3" id="KW-0694">RNA-binding</keyword>
<dbReference type="OrthoDB" id="9809404at2"/>
<protein>
    <submittedName>
        <fullName evidence="6">DNA methyltransferase</fullName>
    </submittedName>
</protein>
<evidence type="ECO:0000259" key="5">
    <source>
        <dbReference type="PROSITE" id="PS51165"/>
    </source>
</evidence>
<feature type="domain" description="THUMP" evidence="5">
    <location>
        <begin position="557"/>
        <end position="668"/>
    </location>
</feature>
<dbReference type="InterPro" id="IPR054170">
    <property type="entry name" value="RlmL_1st"/>
</dbReference>
<dbReference type="GO" id="GO:0003723">
    <property type="term" value="F:RNA binding"/>
    <property type="evidence" value="ECO:0007669"/>
    <property type="project" value="UniProtKB-UniRule"/>
</dbReference>
<dbReference type="SUPFAM" id="SSF53335">
    <property type="entry name" value="S-adenosyl-L-methionine-dependent methyltransferases"/>
    <property type="match status" value="1"/>
</dbReference>
<keyword evidence="2 6" id="KW-0808">Transferase</keyword>
<sequence length="907" mass="105044">MSDQSERKTLSLSPGTKKKASNAEPRVRSGARARAASQQQDRQGGPKREARPYVEKRDQERRERPAFNRDREGGRPQSGERREFSGERRERPAFDRNREGGRPQSGERREFSGERRERPAFDRNREGGRPQSGERREFSGERRERPAFNRDREGSRPQSGERREFSGERRERPAFDRNREGGRPQSGERREFSGERRERPAFDRNREGGRPQSGERREFSGERRERPAFDRNREGGRPQSGERREFSGERRERPAFNRDREGSRPQSGERREFSGERRERPAFDRNREGGRPQSGERREFSGERRERPAFDRNREGGRPQSGERREFSGERRERPAFDRNREGGRPQSGERREFSGERRERPAFDRNREGGRPQSGERREFSGERRERPAFDRNREGGRPQSGERREFSGERRERPAFNRDRDNRPQTSERRNFSGERRERPAFKGDKESSDRTPAGKMPSGLFKPADDSDAFPQYVSPIQRVDSPQAPKPGQRLPDSNIEQNERVQVKALQGERYRLFAPCPQGLEEALSLELQALGYENVQTGRAGCHFDADWIGVMRANLSSRLATRILLEVSHAPVTNEEDILALARVTPWERWFGPEQTLRVDTSAVRSPMQSLQYCNLRAKDGICDRLRDLEGARPSIDTVRPDAKVHLFLDETSATFYLDTSGESLFKRGWRHDKGDAPLRENLAAGLLVLSGWDPSKPLIDPFCGSGTILIEAAWMALGAPPGIWRPFHFERLRCHDQRLWRDIKDQARSMIAPRLDTPLIGYDINPAVLDAARSNLERSHLTLETIRFEQGDALKIRPETEAGWIVTNPPYGERLEHQDEDFWPNWASNLKQNFANWSVNMISSDLELPRHMRLKPKRRYPLYNGALDCRLFCFDMVPASYRNNEPASDTSEDSVNDD</sequence>
<dbReference type="GO" id="GO:0008990">
    <property type="term" value="F:rRNA (guanine-N2-)-methyltransferase activity"/>
    <property type="evidence" value="ECO:0007669"/>
    <property type="project" value="TreeGrafter"/>
</dbReference>
<dbReference type="PANTHER" id="PTHR47313:SF1">
    <property type="entry name" value="RIBOSOMAL RNA LARGE SUBUNIT METHYLTRANSFERASE K_L"/>
    <property type="match status" value="1"/>
</dbReference>
<feature type="region of interest" description="Disordered" evidence="4">
    <location>
        <begin position="482"/>
        <end position="501"/>
    </location>
</feature>
<evidence type="ECO:0000256" key="2">
    <source>
        <dbReference type="ARBA" id="ARBA00022679"/>
    </source>
</evidence>
<gene>
    <name evidence="6" type="ORF">D3M96_13495</name>
</gene>
<feature type="compositionally biased region" description="Basic and acidic residues" evidence="4">
    <location>
        <begin position="44"/>
        <end position="452"/>
    </location>
</feature>
<reference evidence="6 7" key="1">
    <citation type="submission" date="2018-09" db="EMBL/GenBank/DDBJ databases">
        <title>Complete genome sequence of the hydrocarbonoclastic bacterium Alcaligenes aquatilis QD168, isolated from a crude-oil polluted marine sediment of Central Chile.</title>
        <authorList>
            <person name="Duran R.E."/>
            <person name="Barra B."/>
            <person name="Salva-Serra F."/>
            <person name="Mendez V."/>
            <person name="Moore E.R.B."/>
            <person name="Seeger M."/>
        </authorList>
    </citation>
    <scope>NUCLEOTIDE SEQUENCE [LARGE SCALE GENOMIC DNA]</scope>
    <source>
        <strain evidence="6 7">QD168</strain>
    </source>
</reference>
<dbReference type="KEGG" id="aaqu:D3M96_13495"/>
<dbReference type="PROSITE" id="PS00092">
    <property type="entry name" value="N6_MTASE"/>
    <property type="match status" value="1"/>
</dbReference>
<dbReference type="PROSITE" id="PS51165">
    <property type="entry name" value="THUMP"/>
    <property type="match status" value="1"/>
</dbReference>
<dbReference type="InterPro" id="IPR002052">
    <property type="entry name" value="DNA_methylase_N6_adenine_CS"/>
</dbReference>
<dbReference type="SMART" id="SM00981">
    <property type="entry name" value="THUMP"/>
    <property type="match status" value="1"/>
</dbReference>
<organism evidence="6 7">
    <name type="scientific">Alcaligenes aquatilis</name>
    <dbReference type="NCBI Taxonomy" id="323284"/>
    <lineage>
        <taxon>Bacteria</taxon>
        <taxon>Pseudomonadati</taxon>
        <taxon>Pseudomonadota</taxon>
        <taxon>Betaproteobacteria</taxon>
        <taxon>Burkholderiales</taxon>
        <taxon>Alcaligenaceae</taxon>
        <taxon>Alcaligenes</taxon>
    </lineage>
</organism>
<feature type="region of interest" description="Disordered" evidence="4">
    <location>
        <begin position="1"/>
        <end position="473"/>
    </location>
</feature>
<proteinExistence type="predicted"/>
<dbReference type="Pfam" id="PF02926">
    <property type="entry name" value="THUMP"/>
    <property type="match status" value="1"/>
</dbReference>
<dbReference type="Pfam" id="PF22020">
    <property type="entry name" value="RlmL_1st"/>
    <property type="match status" value="1"/>
</dbReference>
<dbReference type="InterPro" id="IPR053943">
    <property type="entry name" value="RlmKL-like_Mtase_CS"/>
</dbReference>
<accession>A0A3G2HWC0</accession>
<dbReference type="InterPro" id="IPR029063">
    <property type="entry name" value="SAM-dependent_MTases_sf"/>
</dbReference>
<dbReference type="Gene3D" id="3.40.50.150">
    <property type="entry name" value="Vaccinia Virus protein VP39"/>
    <property type="match status" value="1"/>
</dbReference>
<dbReference type="Gene3D" id="3.30.2130.30">
    <property type="match status" value="1"/>
</dbReference>
<dbReference type="PANTHER" id="PTHR47313">
    <property type="entry name" value="RIBOSOMAL RNA LARGE SUBUNIT METHYLTRANSFERASE K/L"/>
    <property type="match status" value="1"/>
</dbReference>
<evidence type="ECO:0000256" key="4">
    <source>
        <dbReference type="SAM" id="MobiDB-lite"/>
    </source>
</evidence>
<dbReference type="CDD" id="cd02440">
    <property type="entry name" value="AdoMet_MTases"/>
    <property type="match status" value="1"/>
</dbReference>
<evidence type="ECO:0000313" key="6">
    <source>
        <dbReference type="EMBL" id="AYN21456.1"/>
    </source>
</evidence>
<dbReference type="CDD" id="cd11715">
    <property type="entry name" value="THUMP_AdoMetMT"/>
    <property type="match status" value="1"/>
</dbReference>
<name>A0A3G2HWC0_9BURK</name>
<dbReference type="Proteomes" id="UP000268070">
    <property type="component" value="Chromosome"/>
</dbReference>
<dbReference type="PROSITE" id="PS01261">
    <property type="entry name" value="UPF0020"/>
    <property type="match status" value="1"/>
</dbReference>
<dbReference type="InterPro" id="IPR004114">
    <property type="entry name" value="THUMP_dom"/>
</dbReference>
<dbReference type="EMBL" id="CP032153">
    <property type="protein sequence ID" value="AYN21456.1"/>
    <property type="molecule type" value="Genomic_DNA"/>
</dbReference>
<keyword evidence="1 6" id="KW-0489">Methyltransferase</keyword>